<feature type="domain" description="ABC transporter" evidence="5">
    <location>
        <begin position="26"/>
        <end position="261"/>
    </location>
</feature>
<dbReference type="SUPFAM" id="SSF52540">
    <property type="entry name" value="P-loop containing nucleoside triphosphate hydrolases"/>
    <property type="match status" value="1"/>
</dbReference>
<dbReference type="GO" id="GO:0016887">
    <property type="term" value="F:ATP hydrolysis activity"/>
    <property type="evidence" value="ECO:0007669"/>
    <property type="project" value="InterPro"/>
</dbReference>
<keyword evidence="7" id="KW-1185">Reference proteome</keyword>
<accession>A0AAJ6DC19</accession>
<dbReference type="SMART" id="SM00382">
    <property type="entry name" value="AAA"/>
    <property type="match status" value="1"/>
</dbReference>
<dbReference type="CDD" id="cd03293">
    <property type="entry name" value="ABC_NrtD_SsuB_transporters"/>
    <property type="match status" value="1"/>
</dbReference>
<evidence type="ECO:0000313" key="7">
    <source>
        <dbReference type="Proteomes" id="UP001224674"/>
    </source>
</evidence>
<proteinExistence type="predicted"/>
<dbReference type="PANTHER" id="PTHR42788:SF13">
    <property type="entry name" value="ALIPHATIC SULFONATES IMPORT ATP-BINDING PROTEIN SSUB"/>
    <property type="match status" value="1"/>
</dbReference>
<keyword evidence="2" id="KW-0547">Nucleotide-binding</keyword>
<protein>
    <submittedName>
        <fullName evidence="6">ABC transporter ATP-binding protein</fullName>
    </submittedName>
</protein>
<dbReference type="EMBL" id="CP122566">
    <property type="protein sequence ID" value="WGH92686.1"/>
    <property type="molecule type" value="Genomic_DNA"/>
</dbReference>
<dbReference type="AlphaFoldDB" id="A0AAJ6DC19"/>
<dbReference type="InterPro" id="IPR027417">
    <property type="entry name" value="P-loop_NTPase"/>
</dbReference>
<dbReference type="Gene3D" id="3.40.50.300">
    <property type="entry name" value="P-loop containing nucleotide triphosphate hydrolases"/>
    <property type="match status" value="1"/>
</dbReference>
<dbReference type="PANTHER" id="PTHR42788">
    <property type="entry name" value="TAURINE IMPORT ATP-BINDING PROTEIN-RELATED"/>
    <property type="match status" value="1"/>
</dbReference>
<feature type="compositionally biased region" description="Polar residues" evidence="4">
    <location>
        <begin position="1"/>
        <end position="24"/>
    </location>
</feature>
<dbReference type="InterPro" id="IPR003439">
    <property type="entry name" value="ABC_transporter-like_ATP-bd"/>
</dbReference>
<dbReference type="InterPro" id="IPR050166">
    <property type="entry name" value="ABC_transporter_ATP-bind"/>
</dbReference>
<evidence type="ECO:0000256" key="1">
    <source>
        <dbReference type="ARBA" id="ARBA00022448"/>
    </source>
</evidence>
<dbReference type="InterPro" id="IPR017871">
    <property type="entry name" value="ABC_transporter-like_CS"/>
</dbReference>
<reference evidence="6 7" key="1">
    <citation type="submission" date="2023-03" db="EMBL/GenBank/DDBJ databases">
        <title>Complete genome sequences of several Auritidibacter ignavus strains isolated from ear infections.</title>
        <authorList>
            <person name="Baehr T."/>
            <person name="Baumhoegger A.M."/>
        </authorList>
    </citation>
    <scope>NUCLEOTIDE SEQUENCE [LARGE SCALE GENOMIC DNA]</scope>
    <source>
        <strain evidence="6 7">BABAE-6</strain>
    </source>
</reference>
<evidence type="ECO:0000259" key="5">
    <source>
        <dbReference type="PROSITE" id="PS50893"/>
    </source>
</evidence>
<dbReference type="InterPro" id="IPR003593">
    <property type="entry name" value="AAA+_ATPase"/>
</dbReference>
<dbReference type="PROSITE" id="PS00211">
    <property type="entry name" value="ABC_TRANSPORTER_1"/>
    <property type="match status" value="1"/>
</dbReference>
<dbReference type="RefSeq" id="WP_279674666.1">
    <property type="nucleotide sequence ID" value="NZ_CP122566.1"/>
</dbReference>
<feature type="region of interest" description="Disordered" evidence="4">
    <location>
        <begin position="1"/>
        <end position="26"/>
    </location>
</feature>
<dbReference type="PROSITE" id="PS50893">
    <property type="entry name" value="ABC_TRANSPORTER_2"/>
    <property type="match status" value="1"/>
</dbReference>
<name>A0AAJ6DC19_9MICC</name>
<organism evidence="6 7">
    <name type="scientific">Auritidibacter ignavus</name>
    <dbReference type="NCBI Taxonomy" id="678932"/>
    <lineage>
        <taxon>Bacteria</taxon>
        <taxon>Bacillati</taxon>
        <taxon>Actinomycetota</taxon>
        <taxon>Actinomycetes</taxon>
        <taxon>Micrococcales</taxon>
        <taxon>Micrococcaceae</taxon>
        <taxon>Auritidibacter</taxon>
    </lineage>
</organism>
<sequence length="281" mass="30813">MTANHATKTASDPTLPDTHTTNGPVMSVHGVTKGFVHRKKGYQPVLGETSFTVHEGEFVTIIGPSGSGKSTLLKLLAGLEAPDEGTISLTGEQITKPSRRLGVVFQQHVLLPWLTAKQNVLFALEAKGTAQSTAEQREELADRWLELVHLSEAKDLKPAELSGGMQQRVGIARAFALEPEALLLDEPLGALDALTRHSLQLQVLHLSEQEKRTFVLVTHDVDEALRLSDRILVLSKGPKATIIEDVNVPFERPRDWEAVESSPEYLQLRRDLLTSLTTSEA</sequence>
<dbReference type="GO" id="GO:0005524">
    <property type="term" value="F:ATP binding"/>
    <property type="evidence" value="ECO:0007669"/>
    <property type="project" value="UniProtKB-KW"/>
</dbReference>
<evidence type="ECO:0000256" key="4">
    <source>
        <dbReference type="SAM" id="MobiDB-lite"/>
    </source>
</evidence>
<evidence type="ECO:0000256" key="2">
    <source>
        <dbReference type="ARBA" id="ARBA00022741"/>
    </source>
</evidence>
<evidence type="ECO:0000313" key="6">
    <source>
        <dbReference type="EMBL" id="WGH92686.1"/>
    </source>
</evidence>
<dbReference type="Proteomes" id="UP001224674">
    <property type="component" value="Chromosome"/>
</dbReference>
<keyword evidence="1" id="KW-0813">Transport</keyword>
<evidence type="ECO:0000256" key="3">
    <source>
        <dbReference type="ARBA" id="ARBA00022840"/>
    </source>
</evidence>
<gene>
    <name evidence="6" type="ORF">QDX21_10325</name>
</gene>
<dbReference type="Pfam" id="PF00005">
    <property type="entry name" value="ABC_tran"/>
    <property type="match status" value="1"/>
</dbReference>
<keyword evidence="3 6" id="KW-0067">ATP-binding</keyword>